<accession>A0ABV0RJ93</accession>
<organism evidence="2 3">
    <name type="scientific">Xenoophorus captivus</name>
    <dbReference type="NCBI Taxonomy" id="1517983"/>
    <lineage>
        <taxon>Eukaryota</taxon>
        <taxon>Metazoa</taxon>
        <taxon>Chordata</taxon>
        <taxon>Craniata</taxon>
        <taxon>Vertebrata</taxon>
        <taxon>Euteleostomi</taxon>
        <taxon>Actinopterygii</taxon>
        <taxon>Neopterygii</taxon>
        <taxon>Teleostei</taxon>
        <taxon>Neoteleostei</taxon>
        <taxon>Acanthomorphata</taxon>
        <taxon>Ovalentaria</taxon>
        <taxon>Atherinomorphae</taxon>
        <taxon>Cyprinodontiformes</taxon>
        <taxon>Goodeidae</taxon>
        <taxon>Xenoophorus</taxon>
    </lineage>
</organism>
<dbReference type="EMBL" id="JAHRIN010050433">
    <property type="protein sequence ID" value="MEQ2208246.1"/>
    <property type="molecule type" value="Genomic_DNA"/>
</dbReference>
<proteinExistence type="predicted"/>
<reference evidence="2 3" key="1">
    <citation type="submission" date="2021-06" db="EMBL/GenBank/DDBJ databases">
        <authorList>
            <person name="Palmer J.M."/>
        </authorList>
    </citation>
    <scope>NUCLEOTIDE SEQUENCE [LARGE SCALE GENOMIC DNA]</scope>
    <source>
        <strain evidence="2 3">XC_2019</strain>
        <tissue evidence="2">Muscle</tissue>
    </source>
</reference>
<feature type="region of interest" description="Disordered" evidence="1">
    <location>
        <begin position="1"/>
        <end position="24"/>
    </location>
</feature>
<gene>
    <name evidence="2" type="ORF">XENOCAPTIV_008296</name>
</gene>
<dbReference type="Proteomes" id="UP001434883">
    <property type="component" value="Unassembled WGS sequence"/>
</dbReference>
<name>A0ABV0RJ93_9TELE</name>
<comment type="caution">
    <text evidence="2">The sequence shown here is derived from an EMBL/GenBank/DDBJ whole genome shotgun (WGS) entry which is preliminary data.</text>
</comment>
<evidence type="ECO:0000256" key="1">
    <source>
        <dbReference type="SAM" id="MobiDB-lite"/>
    </source>
</evidence>
<feature type="compositionally biased region" description="Basic and acidic residues" evidence="1">
    <location>
        <begin position="1"/>
        <end position="14"/>
    </location>
</feature>
<protein>
    <submittedName>
        <fullName evidence="2">Uncharacterized protein</fullName>
    </submittedName>
</protein>
<evidence type="ECO:0000313" key="3">
    <source>
        <dbReference type="Proteomes" id="UP001434883"/>
    </source>
</evidence>
<evidence type="ECO:0000313" key="2">
    <source>
        <dbReference type="EMBL" id="MEQ2208246.1"/>
    </source>
</evidence>
<keyword evidence="3" id="KW-1185">Reference proteome</keyword>
<sequence length="107" mass="12536">MMFKVKEKTQKYEGNRPGGEPLKQTKRLEDAELQWMISKIKLQSFLHQNIIVDYFYMKGSKIITKLTVPQMYLRGLHQVKGGTFMADTGKYLHVFTNDCIQNVYTLN</sequence>